<comment type="caution">
    <text evidence="1">The sequence shown here is derived from an EMBL/GenBank/DDBJ whole genome shotgun (WGS) entry which is preliminary data.</text>
</comment>
<dbReference type="EMBL" id="BBMM01000012">
    <property type="protein sequence ID" value="GAL01620.1"/>
    <property type="molecule type" value="Genomic_DNA"/>
</dbReference>
<proteinExistence type="predicted"/>
<organism evidence="1 3">
    <name type="scientific">Nonlabens ulvanivorans</name>
    <name type="common">Persicivirga ulvanivorans</name>
    <dbReference type="NCBI Taxonomy" id="906888"/>
    <lineage>
        <taxon>Bacteria</taxon>
        <taxon>Pseudomonadati</taxon>
        <taxon>Bacteroidota</taxon>
        <taxon>Flavobacteriia</taxon>
        <taxon>Flavobacteriales</taxon>
        <taxon>Flavobacteriaceae</taxon>
        <taxon>Nonlabens</taxon>
    </lineage>
</organism>
<sequence>MLLLRFRESVIRYHKKAEKQFTAFHSFEIIYPNISII</sequence>
<name>A0A081DFZ9_NONUL</name>
<reference evidence="3 4" key="1">
    <citation type="journal article" date="2014" name="Genome Announc.">
        <title>Draft Genome Sequences of Marine Flavobacterium Nonlabens Strains NR17, NR24, NR27, NR32, NR33, and Ara13.</title>
        <authorList>
            <person name="Nakanishi M."/>
            <person name="Meirelles P."/>
            <person name="Suzuki R."/>
            <person name="Takatani N."/>
            <person name="Mino S."/>
            <person name="Suda W."/>
            <person name="Oshima K."/>
            <person name="Hattori M."/>
            <person name="Ohkuma M."/>
            <person name="Hosokawa M."/>
            <person name="Miyashita K."/>
            <person name="Thompson F.L."/>
            <person name="Niwa A."/>
            <person name="Sawabe T."/>
            <person name="Sawabe T."/>
        </authorList>
    </citation>
    <scope>NUCLEOTIDE SEQUENCE [LARGE SCALE GENOMIC DNA]</scope>
    <source>
        <strain evidence="1">JCM 19296</strain>
        <strain evidence="2">JCM 19314</strain>
        <strain evidence="3">JCM19296</strain>
        <strain evidence="4">JCM19314</strain>
    </source>
</reference>
<protein>
    <submittedName>
        <fullName evidence="1">Uncharacterized protein</fullName>
    </submittedName>
</protein>
<dbReference type="EMBL" id="BBLG01000013">
    <property type="protein sequence ID" value="GAK77845.1"/>
    <property type="molecule type" value="Genomic_DNA"/>
</dbReference>
<dbReference type="Proteomes" id="UP000028980">
    <property type="component" value="Unassembled WGS sequence"/>
</dbReference>
<dbReference type="AlphaFoldDB" id="A0A081DFZ9"/>
<evidence type="ECO:0000313" key="1">
    <source>
        <dbReference type="EMBL" id="GAK77845.1"/>
    </source>
</evidence>
<dbReference type="Proteomes" id="UP000029226">
    <property type="component" value="Unassembled WGS sequence"/>
</dbReference>
<evidence type="ECO:0000313" key="2">
    <source>
        <dbReference type="EMBL" id="GAL01620.1"/>
    </source>
</evidence>
<gene>
    <name evidence="1" type="ORF">JCM19296_3454</name>
    <name evidence="2" type="ORF">JCM19314_1404</name>
</gene>
<evidence type="ECO:0000313" key="4">
    <source>
        <dbReference type="Proteomes" id="UP000029226"/>
    </source>
</evidence>
<evidence type="ECO:0000313" key="3">
    <source>
        <dbReference type="Proteomes" id="UP000028980"/>
    </source>
</evidence>
<accession>A0A081DFZ9</accession>